<sequence length="636" mass="68798">MADNKSGPGGDQKFVSEGEFQAGESASGIISGVTFGPTEVVYYKVNNLAVFEGDIVLGTVAELEQTKDAANQDDARARGVIITGARFRWTNAEVPFRINAALPNQQRVRDAITHWEARTPIRFPERTTANAAQYPNFIEFSDSGGCWSMLGMQGNGMQTISLGTGCSTGNAIHEIGHAVGLWHEQSREDRNTFVTINRANIEAGMESQFDQHIVDGDDVGGYDYGSIMHYPRTAFSKNGLETITPVQAGAQIGQRTALSAGDIAAVNFMYPQTARASSSPVVSWGPNRLDAFVLGTNRAVFHKWFSGAWGPSVTGYENMGGIAECAPQAVAWGPNRLDLFVTGTDSALYHKWWNGSAWGPSVTGYEYMGGVILGDPRVVAWGPNRLDVFVVGSDHGLYHKWFNGAWGPSVTGYENMGGIVVGQPEVVSWGPNRLDVFVIGTDRALYHKWWNGSAWGPSLTGYERLGGVCTSSPRVVSWGPNRLDVFVTGTDGALYHKWWNGSAWGPSVNDFEQLGGIVVGEPEAVSWGPNRLDLFVIGTDSALYHKWFDGNAWGPSVLGYENMGGIATSQPRVVSWSSGRLDVFLTGTNSALFHKWFNGAAWGPSLTGYESLGGVITSFDEAEVRAGSDALNRDTD</sequence>
<accession>A0A4R8UPY6</accession>
<dbReference type="Pfam" id="PF26607">
    <property type="entry name" value="DUF8189"/>
    <property type="match status" value="1"/>
</dbReference>
<protein>
    <recommendedName>
        <fullName evidence="2">Peptidase M12A domain-containing protein</fullName>
    </recommendedName>
</protein>
<evidence type="ECO:0000313" key="4">
    <source>
        <dbReference type="Proteomes" id="UP000298173"/>
    </source>
</evidence>
<dbReference type="SUPFAM" id="SSF55486">
    <property type="entry name" value="Metalloproteases ('zincins'), catalytic domain"/>
    <property type="match status" value="1"/>
</dbReference>
<keyword evidence="1" id="KW-0645">Protease</keyword>
<comment type="caution">
    <text evidence="1">Lacks conserved residue(s) required for the propagation of feature annotation.</text>
</comment>
<feature type="binding site" evidence="1">
    <location>
        <position position="177"/>
    </location>
    <ligand>
        <name>Zn(2+)</name>
        <dbReference type="ChEBI" id="CHEBI:29105"/>
        <note>catalytic</note>
    </ligand>
</feature>
<feature type="binding site" evidence="1">
    <location>
        <position position="183"/>
    </location>
    <ligand>
        <name>Zn(2+)</name>
        <dbReference type="ChEBI" id="CHEBI:29105"/>
        <note>catalytic</note>
    </ligand>
</feature>
<keyword evidence="4" id="KW-1185">Reference proteome</keyword>
<dbReference type="SMART" id="SM00235">
    <property type="entry name" value="ZnMc"/>
    <property type="match status" value="1"/>
</dbReference>
<dbReference type="PRINTS" id="PR00480">
    <property type="entry name" value="ASTACIN"/>
</dbReference>
<keyword evidence="1" id="KW-0482">Metalloprotease</keyword>
<dbReference type="InterPro" id="IPR034035">
    <property type="entry name" value="Astacin-like_dom"/>
</dbReference>
<dbReference type="OrthoDB" id="5289073at2"/>
<dbReference type="InterPro" id="IPR058502">
    <property type="entry name" value="PLL-like_beta-prop"/>
</dbReference>
<feature type="binding site" evidence="1">
    <location>
        <position position="173"/>
    </location>
    <ligand>
        <name>Zn(2+)</name>
        <dbReference type="ChEBI" id="CHEBI:29105"/>
        <note>catalytic</note>
    </ligand>
</feature>
<gene>
    <name evidence="3" type="ORF">E3O06_14720</name>
</gene>
<dbReference type="GO" id="GO:0004222">
    <property type="term" value="F:metalloendopeptidase activity"/>
    <property type="evidence" value="ECO:0007669"/>
    <property type="project" value="UniProtKB-UniRule"/>
</dbReference>
<dbReference type="SUPFAM" id="SSF89372">
    <property type="entry name" value="Fucose-specific lectin"/>
    <property type="match status" value="2"/>
</dbReference>
<dbReference type="InterPro" id="IPR006026">
    <property type="entry name" value="Peptidase_Metallo"/>
</dbReference>
<dbReference type="PANTHER" id="PTHR10127">
    <property type="entry name" value="DISCOIDIN, CUB, EGF, LAMININ , AND ZINC METALLOPROTEASE DOMAIN CONTAINING"/>
    <property type="match status" value="1"/>
</dbReference>
<proteinExistence type="predicted"/>
<comment type="cofactor">
    <cofactor evidence="1">
        <name>Zn(2+)</name>
        <dbReference type="ChEBI" id="CHEBI:29105"/>
    </cofactor>
    <text evidence="1">Binds 1 zinc ion per subunit.</text>
</comment>
<dbReference type="EMBL" id="SOEY01000030">
    <property type="protein sequence ID" value="TFB69584.1"/>
    <property type="molecule type" value="Genomic_DNA"/>
</dbReference>
<dbReference type="Gene3D" id="3.40.390.10">
    <property type="entry name" value="Collagenase (Catalytic Domain)"/>
    <property type="match status" value="1"/>
</dbReference>
<keyword evidence="1" id="KW-0378">Hydrolase</keyword>
<dbReference type="InterPro" id="IPR001506">
    <property type="entry name" value="Peptidase_M12A"/>
</dbReference>
<dbReference type="PROSITE" id="PS51864">
    <property type="entry name" value="ASTACIN"/>
    <property type="match status" value="1"/>
</dbReference>
<dbReference type="InterPro" id="IPR024079">
    <property type="entry name" value="MetalloPept_cat_dom_sf"/>
</dbReference>
<keyword evidence="1" id="KW-0479">Metal-binding</keyword>
<dbReference type="PANTHER" id="PTHR10127:SF850">
    <property type="entry name" value="METALLOENDOPEPTIDASE"/>
    <property type="match status" value="1"/>
</dbReference>
<dbReference type="Proteomes" id="UP000298173">
    <property type="component" value="Unassembled WGS sequence"/>
</dbReference>
<keyword evidence="1" id="KW-0862">Zinc</keyword>
<evidence type="ECO:0000313" key="3">
    <source>
        <dbReference type="EMBL" id="TFB69584.1"/>
    </source>
</evidence>
<name>A0A4R8UPY6_9MICO</name>
<dbReference type="AlphaFoldDB" id="A0A4R8UPY6"/>
<dbReference type="GO" id="GO:0008270">
    <property type="term" value="F:zinc ion binding"/>
    <property type="evidence" value="ECO:0007669"/>
    <property type="project" value="UniProtKB-UniRule"/>
</dbReference>
<dbReference type="Gene3D" id="2.120.10.70">
    <property type="entry name" value="Fucose-specific lectin"/>
    <property type="match status" value="2"/>
</dbReference>
<feature type="domain" description="Peptidase M12A" evidence="2">
    <location>
        <begin position="80"/>
        <end position="272"/>
    </location>
</feature>
<dbReference type="GO" id="GO:0006508">
    <property type="term" value="P:proteolysis"/>
    <property type="evidence" value="ECO:0007669"/>
    <property type="project" value="UniProtKB-KW"/>
</dbReference>
<dbReference type="RefSeq" id="WP_134504135.1">
    <property type="nucleotide sequence ID" value="NZ_SOEY01000030.1"/>
</dbReference>
<reference evidence="3 4" key="1">
    <citation type="submission" date="2019-03" db="EMBL/GenBank/DDBJ databases">
        <title>Genomics of glacier-inhabiting Cryobacterium strains.</title>
        <authorList>
            <person name="Liu Q."/>
            <person name="Xin Y.-H."/>
        </authorList>
    </citation>
    <scope>NUCLEOTIDE SEQUENCE [LARGE SCALE GENOMIC DNA]</scope>
    <source>
        <strain evidence="3 4">HLT2-23</strain>
    </source>
</reference>
<dbReference type="CDD" id="cd22954">
    <property type="entry name" value="PLL_lectin"/>
    <property type="match status" value="1"/>
</dbReference>
<feature type="active site" evidence="1">
    <location>
        <position position="174"/>
    </location>
</feature>
<evidence type="ECO:0000256" key="1">
    <source>
        <dbReference type="PROSITE-ProRule" id="PRU01211"/>
    </source>
</evidence>
<dbReference type="CDD" id="cd04280">
    <property type="entry name" value="ZnMc_astacin_like"/>
    <property type="match status" value="1"/>
</dbReference>
<organism evidence="3 4">
    <name type="scientific">Cryobacterium glaciale</name>
    <dbReference type="NCBI Taxonomy" id="1259145"/>
    <lineage>
        <taxon>Bacteria</taxon>
        <taxon>Bacillati</taxon>
        <taxon>Actinomycetota</taxon>
        <taxon>Actinomycetes</taxon>
        <taxon>Micrococcales</taxon>
        <taxon>Microbacteriaceae</taxon>
        <taxon>Cryobacterium</taxon>
    </lineage>
</organism>
<comment type="caution">
    <text evidence="3">The sequence shown here is derived from an EMBL/GenBank/DDBJ whole genome shotgun (WGS) entry which is preliminary data.</text>
</comment>
<evidence type="ECO:0000259" key="2">
    <source>
        <dbReference type="PROSITE" id="PS51864"/>
    </source>
</evidence>
<dbReference type="Pfam" id="PF01400">
    <property type="entry name" value="Astacin"/>
    <property type="match status" value="1"/>
</dbReference>